<reference evidence="1" key="1">
    <citation type="journal article" date="2015" name="Genome Announc.">
        <title>Draft Genome Sequence of Tolypothrix boutellei Strain VB521301.</title>
        <authorList>
            <person name="Chandrababunaidu M.M."/>
            <person name="Singh D."/>
            <person name="Sen D."/>
            <person name="Bhan S."/>
            <person name="Das S."/>
            <person name="Gupta A."/>
            <person name="Adhikary S.P."/>
            <person name="Tripathy S."/>
        </authorList>
    </citation>
    <scope>NUCLEOTIDE SEQUENCE</scope>
    <source>
        <strain evidence="1">VB521301</strain>
    </source>
</reference>
<organism evidence="1 2">
    <name type="scientific">Tolypothrix bouteillei VB521301</name>
    <dbReference type="NCBI Taxonomy" id="1479485"/>
    <lineage>
        <taxon>Bacteria</taxon>
        <taxon>Bacillati</taxon>
        <taxon>Cyanobacteriota</taxon>
        <taxon>Cyanophyceae</taxon>
        <taxon>Nostocales</taxon>
        <taxon>Tolypothrichaceae</taxon>
        <taxon>Tolypothrix</taxon>
    </lineage>
</organism>
<proteinExistence type="predicted"/>
<dbReference type="RefSeq" id="WP_038080771.1">
    <property type="nucleotide sequence ID" value="NZ_JHEG04000002.1"/>
</dbReference>
<evidence type="ECO:0000313" key="2">
    <source>
        <dbReference type="Proteomes" id="UP000029738"/>
    </source>
</evidence>
<keyword evidence="2" id="KW-1185">Reference proteome</keyword>
<accession>A0A8S9SWV0</accession>
<dbReference type="OrthoDB" id="9922224at2"/>
<protein>
    <submittedName>
        <fullName evidence="1">Uncharacterized protein</fullName>
    </submittedName>
</protein>
<dbReference type="Proteomes" id="UP000029738">
    <property type="component" value="Unassembled WGS sequence"/>
</dbReference>
<sequence length="155" mass="17864">MFFGTEVMENLHFHPEKTLEIRTMNCQDILVNRYLEITEISAAISHIYGLSQSEVFVLEEMPFDPISDCIRILCQVQDIDGDFKQLISIYIKDDSLTKFSINEVVESFCDICKCVCLISDLSDNPYSMIMVKGKSNVRIVYLSAQLLEEEKYVLI</sequence>
<gene>
    <name evidence="1" type="ORF">DA73_0400039410</name>
</gene>
<dbReference type="EMBL" id="JHEG04000002">
    <property type="protein sequence ID" value="KAF3883789.1"/>
    <property type="molecule type" value="Genomic_DNA"/>
</dbReference>
<comment type="caution">
    <text evidence="1">The sequence shown here is derived from an EMBL/GenBank/DDBJ whole genome shotgun (WGS) entry which is preliminary data.</text>
</comment>
<name>A0A8S9SWV0_9CYAN</name>
<reference evidence="1" key="2">
    <citation type="submission" date="2019-11" db="EMBL/GenBank/DDBJ databases">
        <title>Improved Assembly of Tolypothrix boutellei genome.</title>
        <authorList>
            <person name="Sarangi A.N."/>
            <person name="Mukherjee M."/>
            <person name="Ghosh S."/>
            <person name="Singh D."/>
            <person name="Das A."/>
            <person name="Kant S."/>
            <person name="Prusty A."/>
            <person name="Tripathy S."/>
        </authorList>
    </citation>
    <scope>NUCLEOTIDE SEQUENCE</scope>
    <source>
        <strain evidence="1">VB521301</strain>
    </source>
</reference>
<evidence type="ECO:0000313" key="1">
    <source>
        <dbReference type="EMBL" id="KAF3883789.1"/>
    </source>
</evidence>
<dbReference type="AlphaFoldDB" id="A0A8S9SWV0"/>